<evidence type="ECO:0000256" key="1">
    <source>
        <dbReference type="SAM" id="Coils"/>
    </source>
</evidence>
<keyword evidence="2" id="KW-0418">Kinase</keyword>
<proteinExistence type="predicted"/>
<feature type="coiled-coil region" evidence="1">
    <location>
        <begin position="415"/>
        <end position="449"/>
    </location>
</feature>
<dbReference type="Proteomes" id="UP000184047">
    <property type="component" value="Unassembled WGS sequence"/>
</dbReference>
<dbReference type="OrthoDB" id="2041081at2"/>
<dbReference type="Gene3D" id="3.30.565.10">
    <property type="entry name" value="Histidine kinase-like ATPase, C-terminal domain"/>
    <property type="match status" value="1"/>
</dbReference>
<name>A0A1M5X3V9_9FLAO</name>
<dbReference type="GO" id="GO:0016301">
    <property type="term" value="F:kinase activity"/>
    <property type="evidence" value="ECO:0007669"/>
    <property type="project" value="UniProtKB-KW"/>
</dbReference>
<evidence type="ECO:0000313" key="2">
    <source>
        <dbReference type="EMBL" id="SHH94525.1"/>
    </source>
</evidence>
<dbReference type="SUPFAM" id="SSF55874">
    <property type="entry name" value="ATPase domain of HSP90 chaperone/DNA topoisomerase II/histidine kinase"/>
    <property type="match status" value="1"/>
</dbReference>
<organism evidence="2 3">
    <name type="scientific">Chryseobacterium oranimense</name>
    <dbReference type="NCBI Taxonomy" id="421058"/>
    <lineage>
        <taxon>Bacteria</taxon>
        <taxon>Pseudomonadati</taxon>
        <taxon>Bacteroidota</taxon>
        <taxon>Flavobacteriia</taxon>
        <taxon>Flavobacteriales</taxon>
        <taxon>Weeksellaceae</taxon>
        <taxon>Chryseobacterium group</taxon>
        <taxon>Chryseobacterium</taxon>
    </lineage>
</organism>
<reference evidence="3" key="1">
    <citation type="submission" date="2016-11" db="EMBL/GenBank/DDBJ databases">
        <authorList>
            <person name="Varghese N."/>
            <person name="Submissions S."/>
        </authorList>
    </citation>
    <scope>NUCLEOTIDE SEQUENCE [LARGE SCALE GENOMIC DNA]</scope>
    <source>
        <strain evidence="3">DSM 19055</strain>
    </source>
</reference>
<dbReference type="RefSeq" id="WP_073066828.1">
    <property type="nucleotide sequence ID" value="NZ_FQWT01000009.1"/>
</dbReference>
<gene>
    <name evidence="2" type="ORF">SAMN05421866_4368</name>
</gene>
<keyword evidence="2" id="KW-0808">Transferase</keyword>
<keyword evidence="1" id="KW-0175">Coiled coil</keyword>
<keyword evidence="3" id="KW-1185">Reference proteome</keyword>
<evidence type="ECO:0000313" key="3">
    <source>
        <dbReference type="Proteomes" id="UP000184047"/>
    </source>
</evidence>
<accession>A0A1M5X3V9</accession>
<protein>
    <submittedName>
        <fullName evidence="2">Histidine kinase-, DNA gyrase B-, and HSP90-like ATPase</fullName>
    </submittedName>
</protein>
<dbReference type="AlphaFoldDB" id="A0A1M5X3V9"/>
<sequence>MATTPKEQIGIDLKGRVKRLQLAERNMLLPVFEAIVNSIHAIEDTKVPNGKIEITIQRTPQSSISFEEEIKRSAEIIGFTIEDNGIGFTEENYKSFKREYSTYKANRGGLGIGRFMWLKAFTDVKVESFFYEEKKPVKRSFFFNLKTEDGIDKHQYSTVENIESRKTTVKLIGYKDPYKTKCPKRIKTIADRIVEHCLIYFLNVDCPEIILKDDESLIDLNQYFIELTSGNTFKDKFSVGKFPFNITLLKWFEHEQFTTHKISMCADNREVNSFNVSKVFPDINTKIEDVDSGRQYLIVCYIEGVYFDENKNDERTEIRFSKDGIFDSELISESELYESLSPIIKNYFSEEVENFKIKKLNRISAFIAEKAPQYRILNKYNHSFEDIAVAENTSDQDLDLKLYKKLQDIEFESRKETIEVLNNNDEESADELKEKYSKLFEELSDINKSKLAQYVVHRKYIIQLFEKSLALNQSGKYELEDTVHSIIYPTKTDSNQIDFNNQNLWIIDERLSFHHYLSSDKPLNTIDGFEYDSSDRPDLMIFNNPISYVEGDEAPFNSIVLVEFKRPMRKGYNETDDNPIVQLYDYVRKIRKGKKLTNDGRTYDIGDHTRFYCYLVCDRNEKIDEYAENAQLEKTFDGLGWYGYNKTLKCTIEILPFNQVLSNAKKRNKVLFHKLGI</sequence>
<dbReference type="EMBL" id="FQWT01000009">
    <property type="protein sequence ID" value="SHH94525.1"/>
    <property type="molecule type" value="Genomic_DNA"/>
</dbReference>
<dbReference type="InterPro" id="IPR036890">
    <property type="entry name" value="HATPase_C_sf"/>
</dbReference>
<dbReference type="STRING" id="421058.SAMN05421866_4368"/>